<keyword evidence="4" id="KW-0443">Lipid metabolism</keyword>
<dbReference type="Pfam" id="PF04083">
    <property type="entry name" value="Abhydro_lipase"/>
    <property type="match status" value="2"/>
</dbReference>
<evidence type="ECO:0000313" key="8">
    <source>
        <dbReference type="EMBL" id="CAF1023297.1"/>
    </source>
</evidence>
<feature type="domain" description="Partial AB-hydrolase lipase" evidence="7">
    <location>
        <begin position="434"/>
        <end position="492"/>
    </location>
</feature>
<evidence type="ECO:0000256" key="1">
    <source>
        <dbReference type="ARBA" id="ARBA00022729"/>
    </source>
</evidence>
<keyword evidence="5" id="KW-0325">Glycoprotein</keyword>
<feature type="signal peptide" evidence="6">
    <location>
        <begin position="1"/>
        <end position="18"/>
    </location>
</feature>
<proteinExistence type="predicted"/>
<dbReference type="GO" id="GO:0016042">
    <property type="term" value="P:lipid catabolic process"/>
    <property type="evidence" value="ECO:0007669"/>
    <property type="project" value="UniProtKB-KW"/>
</dbReference>
<name>A0A814IE45_ADIRI</name>
<keyword evidence="1 6" id="KW-0732">Signal</keyword>
<evidence type="ECO:0000256" key="5">
    <source>
        <dbReference type="ARBA" id="ARBA00023180"/>
    </source>
</evidence>
<organism evidence="8 9">
    <name type="scientific">Adineta ricciae</name>
    <name type="common">Rotifer</name>
    <dbReference type="NCBI Taxonomy" id="249248"/>
    <lineage>
        <taxon>Eukaryota</taxon>
        <taxon>Metazoa</taxon>
        <taxon>Spiralia</taxon>
        <taxon>Gnathifera</taxon>
        <taxon>Rotifera</taxon>
        <taxon>Eurotatoria</taxon>
        <taxon>Bdelloidea</taxon>
        <taxon>Adinetida</taxon>
        <taxon>Adinetidae</taxon>
        <taxon>Adineta</taxon>
    </lineage>
</organism>
<dbReference type="PANTHER" id="PTHR11005">
    <property type="entry name" value="LYSOSOMAL ACID LIPASE-RELATED"/>
    <property type="match status" value="1"/>
</dbReference>
<dbReference type="EMBL" id="CAJNOJ010000069">
    <property type="protein sequence ID" value="CAF1023297.1"/>
    <property type="molecule type" value="Genomic_DNA"/>
</dbReference>
<evidence type="ECO:0000256" key="4">
    <source>
        <dbReference type="ARBA" id="ARBA00023098"/>
    </source>
</evidence>
<comment type="caution">
    <text evidence="8">The sequence shown here is derived from an EMBL/GenBank/DDBJ whole genome shotgun (WGS) entry which is preliminary data.</text>
</comment>
<evidence type="ECO:0000313" key="9">
    <source>
        <dbReference type="Proteomes" id="UP000663852"/>
    </source>
</evidence>
<dbReference type="Gene3D" id="3.40.50.1820">
    <property type="entry name" value="alpha/beta hydrolase"/>
    <property type="match status" value="2"/>
</dbReference>
<dbReference type="OrthoDB" id="9974421at2759"/>
<evidence type="ECO:0000256" key="3">
    <source>
        <dbReference type="ARBA" id="ARBA00022963"/>
    </source>
</evidence>
<dbReference type="GO" id="GO:0016787">
    <property type="term" value="F:hydrolase activity"/>
    <property type="evidence" value="ECO:0007669"/>
    <property type="project" value="UniProtKB-KW"/>
</dbReference>
<protein>
    <recommendedName>
        <fullName evidence="7">Partial AB-hydrolase lipase domain-containing protein</fullName>
    </recommendedName>
</protein>
<dbReference type="SUPFAM" id="SSF53474">
    <property type="entry name" value="alpha/beta-Hydrolases"/>
    <property type="match status" value="2"/>
</dbReference>
<gene>
    <name evidence="8" type="ORF">EDS130_LOCUS16011</name>
</gene>
<dbReference type="InterPro" id="IPR029058">
    <property type="entry name" value="AB_hydrolase_fold"/>
</dbReference>
<keyword evidence="2" id="KW-0378">Hydrolase</keyword>
<reference evidence="8" key="1">
    <citation type="submission" date="2021-02" db="EMBL/GenBank/DDBJ databases">
        <authorList>
            <person name="Nowell W R."/>
        </authorList>
    </citation>
    <scope>NUCLEOTIDE SEQUENCE</scope>
</reference>
<feature type="chain" id="PRO_5032777777" description="Partial AB-hydrolase lipase domain-containing protein" evidence="6">
    <location>
        <begin position="19"/>
        <end position="802"/>
    </location>
</feature>
<evidence type="ECO:0000256" key="2">
    <source>
        <dbReference type="ARBA" id="ARBA00022801"/>
    </source>
</evidence>
<evidence type="ECO:0000256" key="6">
    <source>
        <dbReference type="SAM" id="SignalP"/>
    </source>
</evidence>
<accession>A0A814IE45</accession>
<dbReference type="FunFam" id="3.40.50.1820:FF:000021">
    <property type="entry name" value="Lipase"/>
    <property type="match status" value="2"/>
</dbReference>
<dbReference type="AlphaFoldDB" id="A0A814IE45"/>
<keyword evidence="3" id="KW-0442">Lipid degradation</keyword>
<sequence>MLNRCILTLLIVCSLGHAKPLSGVQQSDPDCDYNITQMIQSKGYPCEEHKVITKDGYILGIFRIPHGRKSTTSGRPVLLQHGLLDAATTWVMNFPDQSLGYILADAGYDVWLGNMRGNYYSRAHTKYNPDHDEEFWDFSWDEMAGIDLPSMIYYILNVTKHTQIGYVGHSQGTMIAFAEFGNPNSVVQNNVSFWGALAPVAHVGHIESPIRYLSSATIMKDIELYWHLLFGRNEFLPSSYIIKWLGKFACDRFIIDRVVCDNIFFALFGPEKKNLNETRMPVYVSHVPDGTSVKNMIHFAQGVQSNTFQAYDYGSPDKNRQHYNQTIPPAYSIRSMKVPTAIFSGGEDWLADPTDVNYILDNVQNIVYKKYRTSIVNKDIKYAYRFLSSGSISVDLAARHGFTIFHVVILSLYFTANAATPQAYKADPDCDYNITQLIQSKGYACEEHKVITKDGYILGIFRIPHGRNSSSTGRPILLQHGLLDAATTWVLNFPDQSLAFILADLGYDVWLGNIRGNRYSRAHVKYDPNHDEAFWDFSWDDMARDDLPSMIYYILNVTKHTQTAYVGHSQGTLIAFAEFGNPNNNLQQNISFYASLAPIAQIGHQKTPLKYLDTDSKELERYWHRLFGRNEFLPASNILKWLGKYACSGFFIDRLICENMLFIVGGPDRKNLNASRIPVYTSHGPSGTSVKNMIHFMQCGRSNMFQAYKYHTPEENQLHYNQSVAPLYSIRSMKVPTAVIWAGEDWLADPTDVTYIFDNIQSLVYEKYIPDYNHFDFVWAVNANKVIYEDLIGVMQKYHPIK</sequence>
<dbReference type="InterPro" id="IPR006693">
    <property type="entry name" value="AB_hydrolase_lipase"/>
</dbReference>
<dbReference type="Proteomes" id="UP000663852">
    <property type="component" value="Unassembled WGS sequence"/>
</dbReference>
<evidence type="ECO:0000259" key="7">
    <source>
        <dbReference type="Pfam" id="PF04083"/>
    </source>
</evidence>
<feature type="domain" description="Partial AB-hydrolase lipase" evidence="7">
    <location>
        <begin position="35"/>
        <end position="93"/>
    </location>
</feature>